<name>A0A0D0C024_9AGAR</name>
<gene>
    <name evidence="2" type="ORF">GYMLUDRAFT_42533</name>
</gene>
<accession>A0A0D0C024</accession>
<dbReference type="EMBL" id="KN834770">
    <property type="protein sequence ID" value="KIK61536.1"/>
    <property type="molecule type" value="Genomic_DNA"/>
</dbReference>
<proteinExistence type="predicted"/>
<evidence type="ECO:0000313" key="2">
    <source>
        <dbReference type="EMBL" id="KIK61536.1"/>
    </source>
</evidence>
<evidence type="ECO:0000256" key="1">
    <source>
        <dbReference type="SAM" id="MobiDB-lite"/>
    </source>
</evidence>
<protein>
    <submittedName>
        <fullName evidence="2">Uncharacterized protein</fullName>
    </submittedName>
</protein>
<keyword evidence="3" id="KW-1185">Reference proteome</keyword>
<feature type="compositionally biased region" description="Acidic residues" evidence="1">
    <location>
        <begin position="698"/>
        <end position="709"/>
    </location>
</feature>
<dbReference type="HOGENOM" id="CLU_288858_0_0_1"/>
<feature type="region of interest" description="Disordered" evidence="1">
    <location>
        <begin position="885"/>
        <end position="911"/>
    </location>
</feature>
<feature type="compositionally biased region" description="Polar residues" evidence="1">
    <location>
        <begin position="719"/>
        <end position="749"/>
    </location>
</feature>
<organism evidence="2 3">
    <name type="scientific">Collybiopsis luxurians FD-317 M1</name>
    <dbReference type="NCBI Taxonomy" id="944289"/>
    <lineage>
        <taxon>Eukaryota</taxon>
        <taxon>Fungi</taxon>
        <taxon>Dikarya</taxon>
        <taxon>Basidiomycota</taxon>
        <taxon>Agaricomycotina</taxon>
        <taxon>Agaricomycetes</taxon>
        <taxon>Agaricomycetidae</taxon>
        <taxon>Agaricales</taxon>
        <taxon>Marasmiineae</taxon>
        <taxon>Omphalotaceae</taxon>
        <taxon>Collybiopsis</taxon>
        <taxon>Collybiopsis luxurians</taxon>
    </lineage>
</organism>
<dbReference type="AlphaFoldDB" id="A0A0D0C024"/>
<reference evidence="2 3" key="1">
    <citation type="submission" date="2014-04" db="EMBL/GenBank/DDBJ databases">
        <title>Evolutionary Origins and Diversification of the Mycorrhizal Mutualists.</title>
        <authorList>
            <consortium name="DOE Joint Genome Institute"/>
            <consortium name="Mycorrhizal Genomics Consortium"/>
            <person name="Kohler A."/>
            <person name="Kuo A."/>
            <person name="Nagy L.G."/>
            <person name="Floudas D."/>
            <person name="Copeland A."/>
            <person name="Barry K.W."/>
            <person name="Cichocki N."/>
            <person name="Veneault-Fourrey C."/>
            <person name="LaButti K."/>
            <person name="Lindquist E.A."/>
            <person name="Lipzen A."/>
            <person name="Lundell T."/>
            <person name="Morin E."/>
            <person name="Murat C."/>
            <person name="Riley R."/>
            <person name="Ohm R."/>
            <person name="Sun H."/>
            <person name="Tunlid A."/>
            <person name="Henrissat B."/>
            <person name="Grigoriev I.V."/>
            <person name="Hibbett D.S."/>
            <person name="Martin F."/>
        </authorList>
    </citation>
    <scope>NUCLEOTIDE SEQUENCE [LARGE SCALE GENOMIC DNA]</scope>
    <source>
        <strain evidence="2 3">FD-317 M1</strain>
    </source>
</reference>
<feature type="region of interest" description="Disordered" evidence="1">
    <location>
        <begin position="688"/>
        <end position="766"/>
    </location>
</feature>
<dbReference type="Proteomes" id="UP000053593">
    <property type="component" value="Unassembled WGS sequence"/>
</dbReference>
<dbReference type="OrthoDB" id="185373at2759"/>
<sequence length="1063" mass="118442">MLLAFSRRLHTVTVPAPVALVDLVRSQQYEKAYKLLRSLDLTDIPHSRIYESAALYASQSDTTAMTMYLSLYPENDDPPTKFVDHLLGNSRIHALHQSGLILANKGYTSLVRSRILPLLSGHQALEIQWALQPSKLPEVADDDAFESSEEYLPMYSSSTHLSTDTFTPSVSALHSLLSHLDSPHSYSSARRLLLDLVALGVPIPPNPIFERPAAYALSTSLGLSEDTTRLSEFALWFTHYPPRHLNSTSRPSFPLLRPHLHSSISTSLPFYISFALLLSQKGYFSFPATHLLPAIFRFSPPSDSLDFSSQYESNIRAYSPRRLEMELGRARSLAIRFLCEAGHLDAALSLLPPADSNLALRISIHTYILLLSRLVTSQHPEKGTYIGSLQSIILTLRSTEQSPPSDNATLHALFQAELDSMAKSPTASNSTSLPLSLTLRSFSKALLSPNPSDFPTSQDLVRFFIAYISLRGSEYQTNHGSPRSGTVKRHSARNALTLLLTHTLAFSPIPYRAFSHILFAHMVLLFRLGTSSSLINASFPSAKNPVTQEWEAYTSYSLSPSPDISLRTLLRLFHTFFHLQGVSRSQFLEALHSPGSAGENPFGDDSSFEEVVDPSESDSLREQFYFSTLSSLPQFIRSASNKPSPLPLLFPTRLHLSLVWQSLAFLASTPRKLGLLFKELVRFAKPSERPSNSMEIESGSEELVEDNPTEAEVARSPYTKLTDSLPSSLQDSVTSADYPTLQTPRSWTSRGRRINQPEQATPNSEWPLHAHASPIIAECFTPFIVKLMRASMLSPSDPSNLESDAFANVIPTSFSTPTQILRTLLSLNLSPTIYHYTEMARWWAWKGEEGRVWIMLGRLEEAGLQSAEARRESDKQREKDRKLLQDLTNTDGSPNESVPSPPPPFQSSSPPLPSSDLPLYISLMRAFLSSPNYRTPNDNPAEPPPLVGSTPMISSLFPSFPLASANAVTEDFILPSSLLNPTHPDRGTRRRLRALSHLWQRMEIKFGRKHLLCELGYSRHGPEDADEAKKTEPNGYLLQVISDWRTLAGVDSEVDVMWKPEID</sequence>
<feature type="compositionally biased region" description="Pro residues" evidence="1">
    <location>
        <begin position="899"/>
        <end position="911"/>
    </location>
</feature>
<evidence type="ECO:0000313" key="3">
    <source>
        <dbReference type="Proteomes" id="UP000053593"/>
    </source>
</evidence>